<dbReference type="AlphaFoldDB" id="A0AAU9RQD1"/>
<sequence>MYTESFVPMGRALQKQRGRLLFCWAEP</sequence>
<evidence type="ECO:0000313" key="1">
    <source>
        <dbReference type="EMBL" id="CAH2045690.1"/>
    </source>
</evidence>
<protein>
    <submittedName>
        <fullName evidence="1">Uncharacterized protein</fullName>
    </submittedName>
</protein>
<accession>A0AAU9RQD1</accession>
<dbReference type="EMBL" id="OU466858">
    <property type="protein sequence ID" value="CAH2045690.1"/>
    <property type="molecule type" value="Genomic_DNA"/>
</dbReference>
<organism evidence="1 2">
    <name type="scientific">Thlaspi arvense</name>
    <name type="common">Field penny-cress</name>
    <dbReference type="NCBI Taxonomy" id="13288"/>
    <lineage>
        <taxon>Eukaryota</taxon>
        <taxon>Viridiplantae</taxon>
        <taxon>Streptophyta</taxon>
        <taxon>Embryophyta</taxon>
        <taxon>Tracheophyta</taxon>
        <taxon>Spermatophyta</taxon>
        <taxon>Magnoliopsida</taxon>
        <taxon>eudicotyledons</taxon>
        <taxon>Gunneridae</taxon>
        <taxon>Pentapetalae</taxon>
        <taxon>rosids</taxon>
        <taxon>malvids</taxon>
        <taxon>Brassicales</taxon>
        <taxon>Brassicaceae</taxon>
        <taxon>Thlaspideae</taxon>
        <taxon>Thlaspi</taxon>
    </lineage>
</organism>
<gene>
    <name evidence="1" type="ORF">TAV2_LOCUS5983</name>
</gene>
<dbReference type="Proteomes" id="UP000836841">
    <property type="component" value="Chromosome 2"/>
</dbReference>
<keyword evidence="2" id="KW-1185">Reference proteome</keyword>
<reference evidence="1 2" key="1">
    <citation type="submission" date="2022-03" db="EMBL/GenBank/DDBJ databases">
        <authorList>
            <person name="Nunn A."/>
            <person name="Chopra R."/>
            <person name="Nunn A."/>
            <person name="Contreras Garrido A."/>
        </authorList>
    </citation>
    <scope>NUCLEOTIDE SEQUENCE [LARGE SCALE GENOMIC DNA]</scope>
</reference>
<evidence type="ECO:0000313" key="2">
    <source>
        <dbReference type="Proteomes" id="UP000836841"/>
    </source>
</evidence>
<name>A0AAU9RQD1_THLAR</name>
<proteinExistence type="predicted"/>